<keyword evidence="2" id="KW-1185">Reference proteome</keyword>
<gene>
    <name evidence="1" type="ORF">ES288_D11G393400v1</name>
</gene>
<proteinExistence type="predicted"/>
<name>A0A5D2AW02_GOSDA</name>
<accession>A0A5D2AW02</accession>
<evidence type="ECO:0000313" key="2">
    <source>
        <dbReference type="Proteomes" id="UP000323506"/>
    </source>
</evidence>
<dbReference type="AlphaFoldDB" id="A0A5D2AW02"/>
<organism evidence="1 2">
    <name type="scientific">Gossypium darwinii</name>
    <name type="common">Darwin's cotton</name>
    <name type="synonym">Gossypium barbadense var. darwinii</name>
    <dbReference type="NCBI Taxonomy" id="34276"/>
    <lineage>
        <taxon>Eukaryota</taxon>
        <taxon>Viridiplantae</taxon>
        <taxon>Streptophyta</taxon>
        <taxon>Embryophyta</taxon>
        <taxon>Tracheophyta</taxon>
        <taxon>Spermatophyta</taxon>
        <taxon>Magnoliopsida</taxon>
        <taxon>eudicotyledons</taxon>
        <taxon>Gunneridae</taxon>
        <taxon>Pentapetalae</taxon>
        <taxon>rosids</taxon>
        <taxon>malvids</taxon>
        <taxon>Malvales</taxon>
        <taxon>Malvaceae</taxon>
        <taxon>Malvoideae</taxon>
        <taxon>Gossypium</taxon>
    </lineage>
</organism>
<protein>
    <submittedName>
        <fullName evidence="1">Uncharacterized protein</fullName>
    </submittedName>
</protein>
<dbReference type="EMBL" id="CM017711">
    <property type="protein sequence ID" value="TYG48065.1"/>
    <property type="molecule type" value="Genomic_DNA"/>
</dbReference>
<evidence type="ECO:0000313" key="1">
    <source>
        <dbReference type="EMBL" id="TYG48065.1"/>
    </source>
</evidence>
<dbReference type="Proteomes" id="UP000323506">
    <property type="component" value="Chromosome D11"/>
</dbReference>
<reference evidence="1 2" key="1">
    <citation type="submission" date="2019-06" db="EMBL/GenBank/DDBJ databases">
        <title>WGS assembly of Gossypium darwinii.</title>
        <authorList>
            <person name="Chen Z.J."/>
            <person name="Sreedasyam A."/>
            <person name="Ando A."/>
            <person name="Song Q."/>
            <person name="De L."/>
            <person name="Hulse-Kemp A."/>
            <person name="Ding M."/>
            <person name="Ye W."/>
            <person name="Kirkbride R."/>
            <person name="Jenkins J."/>
            <person name="Plott C."/>
            <person name="Lovell J."/>
            <person name="Lin Y.-M."/>
            <person name="Vaughn R."/>
            <person name="Liu B."/>
            <person name="Li W."/>
            <person name="Simpson S."/>
            <person name="Scheffler B."/>
            <person name="Saski C."/>
            <person name="Grover C."/>
            <person name="Hu G."/>
            <person name="Conover J."/>
            <person name="Carlson J."/>
            <person name="Shu S."/>
            <person name="Boston L."/>
            <person name="Williams M."/>
            <person name="Peterson D."/>
            <person name="Mcgee K."/>
            <person name="Jones D."/>
            <person name="Wendel J."/>
            <person name="Stelly D."/>
            <person name="Grimwood J."/>
            <person name="Schmutz J."/>
        </authorList>
    </citation>
    <scope>NUCLEOTIDE SEQUENCE [LARGE SCALE GENOMIC DNA]</scope>
    <source>
        <strain evidence="1">1808015.09</strain>
    </source>
</reference>
<sequence length="48" mass="5587">MRCLTNLQQLNIHEVPQLEERCLKDIGADWYKIAHIPSVTHWPGVGYI</sequence>